<dbReference type="AlphaFoldDB" id="A0A2I3HNG1"/>
<reference evidence="2" key="3">
    <citation type="submission" date="2025-09" db="UniProtKB">
        <authorList>
            <consortium name="Ensembl"/>
        </authorList>
    </citation>
    <scope>IDENTIFICATION</scope>
</reference>
<dbReference type="EMBL" id="ADFV01183968">
    <property type="status" value="NOT_ANNOTATED_CDS"/>
    <property type="molecule type" value="Genomic_DNA"/>
</dbReference>
<name>A0A2I3HNG1_NOMLE</name>
<reference evidence="2" key="2">
    <citation type="submission" date="2025-08" db="UniProtKB">
        <authorList>
            <consortium name="Ensembl"/>
        </authorList>
    </citation>
    <scope>IDENTIFICATION</scope>
</reference>
<keyword evidence="3" id="KW-1185">Reference proteome</keyword>
<reference evidence="2 3" key="1">
    <citation type="submission" date="2012-10" db="EMBL/GenBank/DDBJ databases">
        <authorList>
            <consortium name="Gibbon Genome Sequencing Consortium"/>
        </authorList>
    </citation>
    <scope>NUCLEOTIDE SEQUENCE [LARGE SCALE GENOMIC DNA]</scope>
</reference>
<accession>A0A2I3HNG1</accession>
<dbReference type="EMBL" id="ADFV01183969">
    <property type="status" value="NOT_ANNOTATED_CDS"/>
    <property type="molecule type" value="Genomic_DNA"/>
</dbReference>
<dbReference type="Proteomes" id="UP000001073">
    <property type="component" value="Chromosome 12"/>
</dbReference>
<sequence>MGMLAPGPLQGRRPRKGHKGDSSPCCEEPCAHSYAHPGLPPHLVHKLPLSYLQTQGTYAASRRINAPLTAGSWLRLWLVTLASGVGFPQVSAWMRALPSPDCLGLRTTGEQTQKLLLKENKMKTRKSKRRSGEGSDLTTSILEQ</sequence>
<evidence type="ECO:0000313" key="3">
    <source>
        <dbReference type="Proteomes" id="UP000001073"/>
    </source>
</evidence>
<feature type="region of interest" description="Disordered" evidence="1">
    <location>
        <begin position="1"/>
        <end position="24"/>
    </location>
</feature>
<dbReference type="OMA" id="PQVSAWM"/>
<organism evidence="2 3">
    <name type="scientific">Nomascus leucogenys</name>
    <name type="common">Northern white-cheeked gibbon</name>
    <name type="synonym">Hylobates leucogenys</name>
    <dbReference type="NCBI Taxonomy" id="61853"/>
    <lineage>
        <taxon>Eukaryota</taxon>
        <taxon>Metazoa</taxon>
        <taxon>Chordata</taxon>
        <taxon>Craniata</taxon>
        <taxon>Vertebrata</taxon>
        <taxon>Euteleostomi</taxon>
        <taxon>Mammalia</taxon>
        <taxon>Eutheria</taxon>
        <taxon>Euarchontoglires</taxon>
        <taxon>Primates</taxon>
        <taxon>Haplorrhini</taxon>
        <taxon>Catarrhini</taxon>
        <taxon>Hylobatidae</taxon>
        <taxon>Nomascus</taxon>
    </lineage>
</organism>
<dbReference type="GeneTree" id="ENSGT00910000146726"/>
<protein>
    <submittedName>
        <fullName evidence="2">Uncharacterized protein</fullName>
    </submittedName>
</protein>
<dbReference type="Ensembl" id="ENSNLET00000051392.1">
    <property type="protein sequence ID" value="ENSNLEP00000045057.1"/>
    <property type="gene ID" value="ENSNLEG00000035894.1"/>
</dbReference>
<evidence type="ECO:0000256" key="1">
    <source>
        <dbReference type="SAM" id="MobiDB-lite"/>
    </source>
</evidence>
<proteinExistence type="predicted"/>
<feature type="region of interest" description="Disordered" evidence="1">
    <location>
        <begin position="121"/>
        <end position="144"/>
    </location>
</feature>
<dbReference type="InParanoid" id="A0A2I3HNG1"/>
<evidence type="ECO:0000313" key="2">
    <source>
        <dbReference type="Ensembl" id="ENSNLEP00000045057.1"/>
    </source>
</evidence>